<dbReference type="Proteomes" id="UP001595444">
    <property type="component" value="Unassembled WGS sequence"/>
</dbReference>
<proteinExistence type="predicted"/>
<feature type="chain" id="PRO_5047499411" evidence="1">
    <location>
        <begin position="20"/>
        <end position="341"/>
    </location>
</feature>
<comment type="caution">
    <text evidence="3">The sequence shown here is derived from an EMBL/GenBank/DDBJ whole genome shotgun (WGS) entry which is preliminary data.</text>
</comment>
<gene>
    <name evidence="3" type="ORF">ACFOKA_05965</name>
</gene>
<organism evidence="3 4">
    <name type="scientific">Kordiimonas pumila</name>
    <dbReference type="NCBI Taxonomy" id="2161677"/>
    <lineage>
        <taxon>Bacteria</taxon>
        <taxon>Pseudomonadati</taxon>
        <taxon>Pseudomonadota</taxon>
        <taxon>Alphaproteobacteria</taxon>
        <taxon>Kordiimonadales</taxon>
        <taxon>Kordiimonadaceae</taxon>
        <taxon>Kordiimonas</taxon>
    </lineage>
</organism>
<dbReference type="EMBL" id="JBHRSL010000003">
    <property type="protein sequence ID" value="MFC3051444.1"/>
    <property type="molecule type" value="Genomic_DNA"/>
</dbReference>
<evidence type="ECO:0000313" key="4">
    <source>
        <dbReference type="Proteomes" id="UP001595444"/>
    </source>
</evidence>
<dbReference type="PIRSF" id="PIRSF031900">
    <property type="entry name" value="UCP031900"/>
    <property type="match status" value="1"/>
</dbReference>
<dbReference type="InterPro" id="IPR014567">
    <property type="entry name" value="UCP031900"/>
</dbReference>
<keyword evidence="4" id="KW-1185">Reference proteome</keyword>
<reference evidence="4" key="1">
    <citation type="journal article" date="2019" name="Int. J. Syst. Evol. Microbiol.">
        <title>The Global Catalogue of Microorganisms (GCM) 10K type strain sequencing project: providing services to taxonomists for standard genome sequencing and annotation.</title>
        <authorList>
            <consortium name="The Broad Institute Genomics Platform"/>
            <consortium name="The Broad Institute Genome Sequencing Center for Infectious Disease"/>
            <person name="Wu L."/>
            <person name="Ma J."/>
        </authorList>
    </citation>
    <scope>NUCLEOTIDE SEQUENCE [LARGE SCALE GENOMIC DNA]</scope>
    <source>
        <strain evidence="4">KCTC 62164</strain>
    </source>
</reference>
<evidence type="ECO:0000259" key="2">
    <source>
        <dbReference type="Pfam" id="PF13449"/>
    </source>
</evidence>
<dbReference type="Pfam" id="PF13449">
    <property type="entry name" value="Phytase-like"/>
    <property type="match status" value="1"/>
</dbReference>
<feature type="signal peptide" evidence="1">
    <location>
        <begin position="1"/>
        <end position="19"/>
    </location>
</feature>
<keyword evidence="1" id="KW-0732">Signal</keyword>
<evidence type="ECO:0000256" key="1">
    <source>
        <dbReference type="SAM" id="SignalP"/>
    </source>
</evidence>
<accession>A0ABV7D337</accession>
<sequence>MRNKLFFLIPMCVAALAFAPFGDGTEMAQTTAHVPDPDAAEMTVKLSADAMPLYTKRPDTKAAGDLSYIAGWELTGNNWNFGGFSGLLVSNDEKKLIALSDKGYWLTASLNITSYVQPLYAGVIRHAGTANKENKETFYDAESLTEYNGGFLIGAENNNRLLFTPSVSEPLVLSPLNDLVDLSGLSNNNGIEAMTTTPQGEIWMFAENSRNAQGNQPAWKIVNGKADKLLFHAPKNFSPTDAAALADGSLLILMRKYSALEGVAMKLLHIPRANLEKPILEGIELAHLTGSEANIDNMEGLDIVLRPDGSYHIYMMSDDNFNIFQRTILLLFSWQPPQLSQ</sequence>
<name>A0ABV7D337_9PROT</name>
<protein>
    <submittedName>
        <fullName evidence="3">Esterase-like activity of phytase family protein</fullName>
    </submittedName>
</protein>
<dbReference type="InterPro" id="IPR027372">
    <property type="entry name" value="Phytase-like_dom"/>
</dbReference>
<evidence type="ECO:0000313" key="3">
    <source>
        <dbReference type="EMBL" id="MFC3051444.1"/>
    </source>
</evidence>
<dbReference type="RefSeq" id="WP_194214344.1">
    <property type="nucleotide sequence ID" value="NZ_CP061205.1"/>
</dbReference>
<feature type="domain" description="Phytase-like" evidence="2">
    <location>
        <begin position="81"/>
        <end position="321"/>
    </location>
</feature>